<name>A0A1W2D0V5_9HYPH</name>
<sequence length="70" mass="7076">MMAQISMLAVDLSKGSFQVCAIGSDGTVLYKRAFASALLGAAGRPAGLRRGDGGVCDVASLGSRGTEERA</sequence>
<reference evidence="1 2" key="1">
    <citation type="submission" date="2017-04" db="EMBL/GenBank/DDBJ databases">
        <authorList>
            <person name="Afonso C.L."/>
            <person name="Miller P.J."/>
            <person name="Scott M.A."/>
            <person name="Spackman E."/>
            <person name="Goraichik I."/>
            <person name="Dimitrov K.M."/>
            <person name="Suarez D.L."/>
            <person name="Swayne D.E."/>
        </authorList>
    </citation>
    <scope>NUCLEOTIDE SEQUENCE [LARGE SCALE GENOMIC DNA]</scope>
    <source>
        <strain evidence="1 2">CGMCC 1.10972</strain>
    </source>
</reference>
<dbReference type="Proteomes" id="UP000192656">
    <property type="component" value="Unassembled WGS sequence"/>
</dbReference>
<dbReference type="AlphaFoldDB" id="A0A1W2D0V5"/>
<proteinExistence type="predicted"/>
<gene>
    <name evidence="1" type="ORF">SAMN06297251_11245</name>
</gene>
<dbReference type="RefSeq" id="WP_210190519.1">
    <property type="nucleotide sequence ID" value="NZ_FWXR01000012.1"/>
</dbReference>
<protein>
    <submittedName>
        <fullName evidence="1">Uncharacterized protein</fullName>
    </submittedName>
</protein>
<dbReference type="STRING" id="937218.SAMN06297251_11245"/>
<keyword evidence="2" id="KW-1185">Reference proteome</keyword>
<evidence type="ECO:0000313" key="1">
    <source>
        <dbReference type="EMBL" id="SMC91225.1"/>
    </source>
</evidence>
<evidence type="ECO:0000313" key="2">
    <source>
        <dbReference type="Proteomes" id="UP000192656"/>
    </source>
</evidence>
<accession>A0A1W2D0V5</accession>
<organism evidence="1 2">
    <name type="scientific">Fulvimarina manganoxydans</name>
    <dbReference type="NCBI Taxonomy" id="937218"/>
    <lineage>
        <taxon>Bacteria</taxon>
        <taxon>Pseudomonadati</taxon>
        <taxon>Pseudomonadota</taxon>
        <taxon>Alphaproteobacteria</taxon>
        <taxon>Hyphomicrobiales</taxon>
        <taxon>Aurantimonadaceae</taxon>
        <taxon>Fulvimarina</taxon>
    </lineage>
</organism>
<dbReference type="EMBL" id="FWXR01000012">
    <property type="protein sequence ID" value="SMC91225.1"/>
    <property type="molecule type" value="Genomic_DNA"/>
</dbReference>